<proteinExistence type="inferred from homology"/>
<feature type="compositionally biased region" description="Polar residues" evidence="7">
    <location>
        <begin position="80"/>
        <end position="91"/>
    </location>
</feature>
<name>A0A438CWR9_VITVI</name>
<evidence type="ECO:0000313" key="10">
    <source>
        <dbReference type="Proteomes" id="UP000288805"/>
    </source>
</evidence>
<evidence type="ECO:0000256" key="1">
    <source>
        <dbReference type="ARBA" id="ARBA00004123"/>
    </source>
</evidence>
<dbReference type="PANTHER" id="PTHR31190">
    <property type="entry name" value="DNA-BINDING DOMAIN"/>
    <property type="match status" value="1"/>
</dbReference>
<feature type="region of interest" description="Disordered" evidence="7">
    <location>
        <begin position="80"/>
        <end position="115"/>
    </location>
</feature>
<dbReference type="InterPro" id="IPR044808">
    <property type="entry name" value="ERF_plant"/>
</dbReference>
<evidence type="ECO:0000256" key="2">
    <source>
        <dbReference type="ARBA" id="ARBA00023015"/>
    </source>
</evidence>
<dbReference type="PROSITE" id="PS51032">
    <property type="entry name" value="AP2_ERF"/>
    <property type="match status" value="1"/>
</dbReference>
<dbReference type="InterPro" id="IPR001471">
    <property type="entry name" value="AP2/ERF_dom"/>
</dbReference>
<reference evidence="9 10" key="1">
    <citation type="journal article" date="2018" name="PLoS Genet.">
        <title>Population sequencing reveals clonal diversity and ancestral inbreeding in the grapevine cultivar Chardonnay.</title>
        <authorList>
            <person name="Roach M.J."/>
            <person name="Johnson D.L."/>
            <person name="Bohlmann J."/>
            <person name="van Vuuren H.J."/>
            <person name="Jones S.J."/>
            <person name="Pretorius I.S."/>
            <person name="Schmidt S.A."/>
            <person name="Borneman A.R."/>
        </authorList>
    </citation>
    <scope>NUCLEOTIDE SEQUENCE [LARGE SCALE GENOMIC DNA]</scope>
    <source>
        <strain evidence="10">cv. Chardonnay</strain>
        <tissue evidence="9">Leaf</tissue>
    </source>
</reference>
<comment type="caution">
    <text evidence="9">The sequence shown here is derived from an EMBL/GenBank/DDBJ whole genome shotgun (WGS) entry which is preliminary data.</text>
</comment>
<dbReference type="Proteomes" id="UP000288805">
    <property type="component" value="Unassembled WGS sequence"/>
</dbReference>
<evidence type="ECO:0000256" key="7">
    <source>
        <dbReference type="SAM" id="MobiDB-lite"/>
    </source>
</evidence>
<accession>A0A438CWR9</accession>
<keyword evidence="5" id="KW-0539">Nucleus</keyword>
<keyword evidence="3" id="KW-0238">DNA-binding</keyword>
<organism evidence="9 10">
    <name type="scientific">Vitis vinifera</name>
    <name type="common">Grape</name>
    <dbReference type="NCBI Taxonomy" id="29760"/>
    <lineage>
        <taxon>Eukaryota</taxon>
        <taxon>Viridiplantae</taxon>
        <taxon>Streptophyta</taxon>
        <taxon>Embryophyta</taxon>
        <taxon>Tracheophyta</taxon>
        <taxon>Spermatophyta</taxon>
        <taxon>Magnoliopsida</taxon>
        <taxon>eudicotyledons</taxon>
        <taxon>Gunneridae</taxon>
        <taxon>Pentapetalae</taxon>
        <taxon>rosids</taxon>
        <taxon>Vitales</taxon>
        <taxon>Vitaceae</taxon>
        <taxon>Viteae</taxon>
        <taxon>Vitis</taxon>
    </lineage>
</organism>
<dbReference type="GO" id="GO:0003677">
    <property type="term" value="F:DNA binding"/>
    <property type="evidence" value="ECO:0007669"/>
    <property type="project" value="UniProtKB-KW"/>
</dbReference>
<dbReference type="GO" id="GO:0005634">
    <property type="term" value="C:nucleus"/>
    <property type="evidence" value="ECO:0007669"/>
    <property type="project" value="UniProtKB-SubCell"/>
</dbReference>
<comment type="subcellular location">
    <subcellularLocation>
        <location evidence="1">Nucleus</location>
    </subcellularLocation>
</comment>
<dbReference type="InterPro" id="IPR036955">
    <property type="entry name" value="AP2/ERF_dom_sf"/>
</dbReference>
<evidence type="ECO:0000256" key="4">
    <source>
        <dbReference type="ARBA" id="ARBA00023163"/>
    </source>
</evidence>
<dbReference type="GO" id="GO:0009873">
    <property type="term" value="P:ethylene-activated signaling pathway"/>
    <property type="evidence" value="ECO:0007669"/>
    <property type="project" value="InterPro"/>
</dbReference>
<dbReference type="Gene3D" id="3.30.730.10">
    <property type="entry name" value="AP2/ERF domain"/>
    <property type="match status" value="1"/>
</dbReference>
<protein>
    <submittedName>
        <fullName evidence="9">Ethylene-responsive transcription factor ERF105</fullName>
    </submittedName>
</protein>
<keyword evidence="2" id="KW-0805">Transcription regulation</keyword>
<evidence type="ECO:0000313" key="9">
    <source>
        <dbReference type="EMBL" id="RVW27648.1"/>
    </source>
</evidence>
<comment type="similarity">
    <text evidence="6">Belongs to the AP2/ERF transcription factor family. ERF subfamily.</text>
</comment>
<gene>
    <name evidence="9" type="primary">ERF105_5</name>
    <name evidence="9" type="ORF">CK203_105005</name>
</gene>
<evidence type="ECO:0000256" key="5">
    <source>
        <dbReference type="ARBA" id="ARBA00023242"/>
    </source>
</evidence>
<evidence type="ECO:0000256" key="3">
    <source>
        <dbReference type="ARBA" id="ARBA00023125"/>
    </source>
</evidence>
<dbReference type="AlphaFoldDB" id="A0A438CWR9"/>
<keyword evidence="4" id="KW-0804">Transcription</keyword>
<dbReference type="GO" id="GO:0003700">
    <property type="term" value="F:DNA-binding transcription factor activity"/>
    <property type="evidence" value="ECO:0007669"/>
    <property type="project" value="InterPro"/>
</dbReference>
<sequence>MADKVSSFQLIHQQLLSDFECVETFVSDVGEASQASTSESSVSTSHIVQVSDYLKPNEHENNSFFLHRSTSAPSGVFQFETKSQKTSTLSQRRPPVSISVPPPPTSQPSSAPVAGEIRHYRGVRRRPWGKFAAEIRDSNRRGSGYGWGPSRQPLKPPGLMIEQLSRCVVPKPFSISPLKQGIGQHSGGSKCFGDQSINAVELESCVGREREMKGVFNLPPLTHHDPIIGQRILNL</sequence>
<evidence type="ECO:0000256" key="6">
    <source>
        <dbReference type="ARBA" id="ARBA00024343"/>
    </source>
</evidence>
<evidence type="ECO:0000259" key="8">
    <source>
        <dbReference type="PROSITE" id="PS51032"/>
    </source>
</evidence>
<dbReference type="EMBL" id="QGNW01001945">
    <property type="protein sequence ID" value="RVW27648.1"/>
    <property type="molecule type" value="Genomic_DNA"/>
</dbReference>
<dbReference type="PANTHER" id="PTHR31190:SF374">
    <property type="entry name" value="AP2_ERF DOMAIN-CONTAINING PROTEIN"/>
    <property type="match status" value="1"/>
</dbReference>
<feature type="domain" description="AP2/ERF" evidence="8">
    <location>
        <begin position="119"/>
        <end position="147"/>
    </location>
</feature>